<accession>A0A8D0GDA6</accession>
<dbReference type="GO" id="GO:0000165">
    <property type="term" value="P:MAPK cascade"/>
    <property type="evidence" value="ECO:0007669"/>
    <property type="project" value="InterPro"/>
</dbReference>
<organism evidence="2 3">
    <name type="scientific">Sphenodon punctatus</name>
    <name type="common">Tuatara</name>
    <name type="synonym">Hatteria punctata</name>
    <dbReference type="NCBI Taxonomy" id="8508"/>
    <lineage>
        <taxon>Eukaryota</taxon>
        <taxon>Metazoa</taxon>
        <taxon>Chordata</taxon>
        <taxon>Craniata</taxon>
        <taxon>Vertebrata</taxon>
        <taxon>Euteleostomi</taxon>
        <taxon>Lepidosauria</taxon>
        <taxon>Sphenodontia</taxon>
        <taxon>Sphenodontidae</taxon>
        <taxon>Sphenodon</taxon>
    </lineage>
</organism>
<proteinExistence type="predicted"/>
<protein>
    <recommendedName>
        <fullName evidence="1">Mitogen-activated protein kinase kinase kinase N-terminal domain-containing protein</fullName>
    </recommendedName>
</protein>
<feature type="domain" description="Mitogen-activated protein kinase kinase kinase N-terminal" evidence="1">
    <location>
        <begin position="1"/>
        <end position="78"/>
    </location>
</feature>
<dbReference type="Proteomes" id="UP000694392">
    <property type="component" value="Unplaced"/>
</dbReference>
<dbReference type="Ensembl" id="ENSSPUT00000004657.1">
    <property type="protein sequence ID" value="ENSSPUP00000004379.1"/>
    <property type="gene ID" value="ENSSPUG00000003382.1"/>
</dbReference>
<dbReference type="Pfam" id="PF19431">
    <property type="entry name" value="MEKK4_N"/>
    <property type="match status" value="1"/>
</dbReference>
<dbReference type="AlphaFoldDB" id="A0A8D0GDA6"/>
<dbReference type="InterPro" id="IPR045801">
    <property type="entry name" value="MEKK4_N"/>
</dbReference>
<evidence type="ECO:0000259" key="1">
    <source>
        <dbReference type="Pfam" id="PF19431"/>
    </source>
</evidence>
<evidence type="ECO:0000313" key="2">
    <source>
        <dbReference type="Ensembl" id="ENSSPUP00000004379.1"/>
    </source>
</evidence>
<keyword evidence="3" id="KW-1185">Reference proteome</keyword>
<reference evidence="2" key="1">
    <citation type="submission" date="2025-08" db="UniProtKB">
        <authorList>
            <consortium name="Ensembl"/>
        </authorList>
    </citation>
    <scope>IDENTIFICATION</scope>
</reference>
<sequence length="78" mass="8741">MLLKFTGIFLDSGLQGSCDEFWSSADDSTASDEIRRSVIETSRALKELFHEARERASKALGFAKILRKDLEIAAEFTL</sequence>
<reference evidence="2" key="2">
    <citation type="submission" date="2025-09" db="UniProtKB">
        <authorList>
            <consortium name="Ensembl"/>
        </authorList>
    </citation>
    <scope>IDENTIFICATION</scope>
</reference>
<name>A0A8D0GDA6_SPHPU</name>
<evidence type="ECO:0000313" key="3">
    <source>
        <dbReference type="Proteomes" id="UP000694392"/>
    </source>
</evidence>